<dbReference type="OrthoDB" id="5275938at2759"/>
<gene>
    <name evidence="1" type="ORF">AYO21_10686</name>
</gene>
<dbReference type="AlphaFoldDB" id="A0A177ET94"/>
<dbReference type="EMBL" id="LVKK01000127">
    <property type="protein sequence ID" value="OAG35168.1"/>
    <property type="molecule type" value="Genomic_DNA"/>
</dbReference>
<accession>A0A177ET94</accession>
<dbReference type="GeneID" id="34605798"/>
<sequence>MSWTFGFLERSEGEGNTKVICLPEDDPKIVPSLLEIPPQWLCIPALRPWILMRLWSVIECFHGIYPEYWKQRSVAEDRATQSGMQWVVLSDAAILLHAAIAFRLERLFWQMTRVLIYSGATYLVRDLKEMSDSENISAVIGLINATPTRYKSNFLLMIVECIGRETAKKPLICQSNKYGYLMLQLKFHELTPYAETTNVQTVYLMVCKVQEMAATFISKNITWKSLQDEACERLRAVKKAGETEMLAGGE</sequence>
<keyword evidence="2" id="KW-1185">Reference proteome</keyword>
<protein>
    <submittedName>
        <fullName evidence="1">Uncharacterized protein</fullName>
    </submittedName>
</protein>
<comment type="caution">
    <text evidence="1">The sequence shown here is derived from an EMBL/GenBank/DDBJ whole genome shotgun (WGS) entry which is preliminary data.</text>
</comment>
<dbReference type="Proteomes" id="UP000077002">
    <property type="component" value="Unassembled WGS sequence"/>
</dbReference>
<dbReference type="RefSeq" id="XP_022507120.1">
    <property type="nucleotide sequence ID" value="XM_022660596.1"/>
</dbReference>
<name>A0A177ET94_9EURO</name>
<proteinExistence type="predicted"/>
<reference evidence="1 2" key="1">
    <citation type="submission" date="2016-03" db="EMBL/GenBank/DDBJ databases">
        <title>Draft genome sequence of the Fonsecaea monophora CBS 269.37.</title>
        <authorList>
            <person name="Bombassaro A."/>
            <person name="Vinicius W.A."/>
            <person name="De Hoog S."/>
            <person name="Sun J."/>
            <person name="Souza E.M."/>
            <person name="Raittz R.T."/>
            <person name="Costa F."/>
            <person name="Leao A.C."/>
            <person name="Tadra-Sfeir M.Z."/>
            <person name="Baura V."/>
            <person name="Balsanelli E."/>
            <person name="Pedrosa F.O."/>
            <person name="Moreno L.F."/>
            <person name="Steffens M.B."/>
            <person name="Xi L."/>
            <person name="Bocca A.L."/>
            <person name="Felipe M.S."/>
            <person name="Teixeira M."/>
            <person name="Telles Filho F.Q."/>
            <person name="Azevedo C.M."/>
            <person name="Gomes R."/>
            <person name="Vicente V.A."/>
        </authorList>
    </citation>
    <scope>NUCLEOTIDE SEQUENCE [LARGE SCALE GENOMIC DNA]</scope>
    <source>
        <strain evidence="1 2">CBS 269.37</strain>
    </source>
</reference>
<evidence type="ECO:0000313" key="2">
    <source>
        <dbReference type="Proteomes" id="UP000077002"/>
    </source>
</evidence>
<organism evidence="1 2">
    <name type="scientific">Fonsecaea monophora</name>
    <dbReference type="NCBI Taxonomy" id="254056"/>
    <lineage>
        <taxon>Eukaryota</taxon>
        <taxon>Fungi</taxon>
        <taxon>Dikarya</taxon>
        <taxon>Ascomycota</taxon>
        <taxon>Pezizomycotina</taxon>
        <taxon>Eurotiomycetes</taxon>
        <taxon>Chaetothyriomycetidae</taxon>
        <taxon>Chaetothyriales</taxon>
        <taxon>Herpotrichiellaceae</taxon>
        <taxon>Fonsecaea</taxon>
    </lineage>
</organism>
<evidence type="ECO:0000313" key="1">
    <source>
        <dbReference type="EMBL" id="OAG35168.1"/>
    </source>
</evidence>